<proteinExistence type="predicted"/>
<keyword evidence="2" id="KW-0812">Transmembrane</keyword>
<evidence type="ECO:0000313" key="4">
    <source>
        <dbReference type="Proteomes" id="UP001549691"/>
    </source>
</evidence>
<feature type="compositionally biased region" description="Basic and acidic residues" evidence="1">
    <location>
        <begin position="348"/>
        <end position="359"/>
    </location>
</feature>
<feature type="compositionally biased region" description="Polar residues" evidence="1">
    <location>
        <begin position="255"/>
        <end position="270"/>
    </location>
</feature>
<comment type="caution">
    <text evidence="3">The sequence shown here is derived from an EMBL/GenBank/DDBJ whole genome shotgun (WGS) entry which is preliminary data.</text>
</comment>
<dbReference type="EMBL" id="JBEWZI010000005">
    <property type="protein sequence ID" value="MET7013795.1"/>
    <property type="molecule type" value="Genomic_DNA"/>
</dbReference>
<feature type="transmembrane region" description="Helical" evidence="2">
    <location>
        <begin position="372"/>
        <end position="391"/>
    </location>
</feature>
<dbReference type="Proteomes" id="UP001549691">
    <property type="component" value="Unassembled WGS sequence"/>
</dbReference>
<feature type="region of interest" description="Disordered" evidence="1">
    <location>
        <begin position="330"/>
        <end position="366"/>
    </location>
</feature>
<protein>
    <submittedName>
        <fullName evidence="3">Uncharacterized protein</fullName>
    </submittedName>
</protein>
<organism evidence="3 4">
    <name type="scientific">Uliginosibacterium flavum</name>
    <dbReference type="NCBI Taxonomy" id="1396831"/>
    <lineage>
        <taxon>Bacteria</taxon>
        <taxon>Pseudomonadati</taxon>
        <taxon>Pseudomonadota</taxon>
        <taxon>Betaproteobacteria</taxon>
        <taxon>Rhodocyclales</taxon>
        <taxon>Zoogloeaceae</taxon>
        <taxon>Uliginosibacterium</taxon>
    </lineage>
</organism>
<evidence type="ECO:0000256" key="2">
    <source>
        <dbReference type="SAM" id="Phobius"/>
    </source>
</evidence>
<name>A0ABV2TIP9_9RHOO</name>
<evidence type="ECO:0000256" key="1">
    <source>
        <dbReference type="SAM" id="MobiDB-lite"/>
    </source>
</evidence>
<accession>A0ABV2TIP9</accession>
<keyword evidence="2" id="KW-0472">Membrane</keyword>
<dbReference type="RefSeq" id="WP_354600258.1">
    <property type="nucleotide sequence ID" value="NZ_JBEWZI010000005.1"/>
</dbReference>
<feature type="region of interest" description="Disordered" evidence="1">
    <location>
        <begin position="255"/>
        <end position="296"/>
    </location>
</feature>
<evidence type="ECO:0000313" key="3">
    <source>
        <dbReference type="EMBL" id="MET7013795.1"/>
    </source>
</evidence>
<gene>
    <name evidence="3" type="ORF">ABXR19_06315</name>
</gene>
<sequence>MASEYRVIFAGAVLEGFALEAVKQTAGGRLKASPQQVDRLFSGRNAVLKKGLSREMGERYIAELRRIGMMVELDIQQPEAPALASPAIAAPVAPPAQALAVTRYPAAIASNDLEKTQIANPDALARYLRDEVDPSNAPTLIVPRTQVAAMTRQAATEQDPSSMPTFVVPRSQLDETRRQIEQTLSDQADPSNAPTLIVPRSNAAKGGVTATVIVGQDADHLRTGPSGVTKKHDPERTLIANEGALEAYLAANPGSSPLGNMTSTDLSAGSTLGGHEAPPPPAPESPKSTPPGSIRARRTGSLANVMELDAPAPTAAVAVPAEIASAPLRPFQAQSPHSSAGDATEWVSLRDDSDSDRTNSNRNTLTGLSPKLQLVLLALGSACLLALIMWLTQQLP</sequence>
<reference evidence="3 4" key="1">
    <citation type="submission" date="2024-07" db="EMBL/GenBank/DDBJ databases">
        <title>Uliginosibacterium flavum JJ3220;KACC:17644.</title>
        <authorList>
            <person name="Kim M.K."/>
        </authorList>
    </citation>
    <scope>NUCLEOTIDE SEQUENCE [LARGE SCALE GENOMIC DNA]</scope>
    <source>
        <strain evidence="3 4">KACC:17644</strain>
    </source>
</reference>
<keyword evidence="4" id="KW-1185">Reference proteome</keyword>
<keyword evidence="2" id="KW-1133">Transmembrane helix</keyword>